<name>A0ABP0GAA3_CLALP</name>
<protein>
    <submittedName>
        <fullName evidence="1">Uncharacterized protein</fullName>
    </submittedName>
</protein>
<dbReference type="EMBL" id="CAWYQH010000108">
    <property type="protein sequence ID" value="CAK8688736.1"/>
    <property type="molecule type" value="Genomic_DNA"/>
</dbReference>
<sequence length="111" mass="12809">MMSMERHQPYLYTDSCDVIKRERYTEADQEHRKLLLDQVLLRNQSNFLSPARTVDPFSYNTGLDYLPLPPNDPAPDTDPSNEVNCFSWAQQPLVLLRSGFKLGEKLPVVPK</sequence>
<dbReference type="Proteomes" id="UP001642483">
    <property type="component" value="Unassembled WGS sequence"/>
</dbReference>
<evidence type="ECO:0000313" key="1">
    <source>
        <dbReference type="EMBL" id="CAK8688736.1"/>
    </source>
</evidence>
<reference evidence="1 2" key="1">
    <citation type="submission" date="2024-02" db="EMBL/GenBank/DDBJ databases">
        <authorList>
            <person name="Daric V."/>
            <person name="Darras S."/>
        </authorList>
    </citation>
    <scope>NUCLEOTIDE SEQUENCE [LARGE SCALE GENOMIC DNA]</scope>
</reference>
<accession>A0ABP0GAA3</accession>
<proteinExistence type="predicted"/>
<organism evidence="1 2">
    <name type="scientific">Clavelina lepadiformis</name>
    <name type="common">Light-bulb sea squirt</name>
    <name type="synonym">Ascidia lepadiformis</name>
    <dbReference type="NCBI Taxonomy" id="159417"/>
    <lineage>
        <taxon>Eukaryota</taxon>
        <taxon>Metazoa</taxon>
        <taxon>Chordata</taxon>
        <taxon>Tunicata</taxon>
        <taxon>Ascidiacea</taxon>
        <taxon>Aplousobranchia</taxon>
        <taxon>Clavelinidae</taxon>
        <taxon>Clavelina</taxon>
    </lineage>
</organism>
<gene>
    <name evidence="1" type="ORF">CVLEPA_LOCUS20720</name>
</gene>
<comment type="caution">
    <text evidence="1">The sequence shown here is derived from an EMBL/GenBank/DDBJ whole genome shotgun (WGS) entry which is preliminary data.</text>
</comment>
<evidence type="ECO:0000313" key="2">
    <source>
        <dbReference type="Proteomes" id="UP001642483"/>
    </source>
</evidence>
<keyword evidence="2" id="KW-1185">Reference proteome</keyword>